<dbReference type="OMA" id="FNITPAF"/>
<dbReference type="InterPro" id="IPR006045">
    <property type="entry name" value="Cupin_1"/>
</dbReference>
<keyword evidence="4 12" id="KW-0964">Secreted</keyword>
<dbReference type="InterPro" id="IPR001929">
    <property type="entry name" value="Germin"/>
</dbReference>
<evidence type="ECO:0000256" key="11">
    <source>
        <dbReference type="PIRSR" id="PIRSR601929-3"/>
    </source>
</evidence>
<sequence>MEALKGAVLLYLVVRSALSPVLVVANDPSPLQDICVADLSSPVKVNGYVCKDPDAVTVNDFIYHGLHNRGDTNNGNRQKTTQVFVTQLPGLNTLGAAFARLDFDVGGINVPHTHPRATEIFLVMEGALYMGFITTANKLFVTTLYKGDVFVFPRGLVHFQINVGSGPALAFAGFNSQAPGLLQIAPSLFNSTPPIDDSVLRNGFRTDQATVDQIRSNFRTA</sequence>
<dbReference type="GO" id="GO:2000280">
    <property type="term" value="P:regulation of root development"/>
    <property type="evidence" value="ECO:0007669"/>
    <property type="project" value="UniProtKB-ARBA"/>
</dbReference>
<evidence type="ECO:0000256" key="4">
    <source>
        <dbReference type="ARBA" id="ARBA00022525"/>
    </source>
</evidence>
<keyword evidence="3 12" id="KW-0052">Apoplast</keyword>
<gene>
    <name evidence="14" type="primary">PpGLP6</name>
    <name evidence="16" type="synonym">LOC112291119</name>
    <name evidence="15" type="ORF">PHYPA_017917</name>
</gene>
<dbReference type="Gene3D" id="2.60.120.10">
    <property type="entry name" value="Jelly Rolls"/>
    <property type="match status" value="1"/>
</dbReference>
<dbReference type="AlphaFoldDB" id="Q5KSB5"/>
<accession>Q5KSB5</accession>
<dbReference type="STRING" id="3218.Q5KSB5"/>
<dbReference type="EnsemblPlants" id="Pp3c14_2830V3.2">
    <property type="protein sequence ID" value="PAC:32960349.CDS.1"/>
    <property type="gene ID" value="Pp3c14_2830"/>
</dbReference>
<protein>
    <recommendedName>
        <fullName evidence="12">Germin-like protein</fullName>
    </recommendedName>
</protein>
<keyword evidence="6 12" id="KW-0732">Signal</keyword>
<dbReference type="SUPFAM" id="SSF51182">
    <property type="entry name" value="RmlC-like cupins"/>
    <property type="match status" value="1"/>
</dbReference>
<feature type="binding site" evidence="10">
    <location>
        <position position="119"/>
    </location>
    <ligand>
        <name>Mn(2+)</name>
        <dbReference type="ChEBI" id="CHEBI:29035"/>
    </ligand>
</feature>
<reference evidence="16" key="4">
    <citation type="submission" date="2020-12" db="UniProtKB">
        <authorList>
            <consortium name="EnsemblPlants"/>
        </authorList>
    </citation>
    <scope>IDENTIFICATION</scope>
</reference>
<evidence type="ECO:0000256" key="2">
    <source>
        <dbReference type="ARBA" id="ARBA00007456"/>
    </source>
</evidence>
<dbReference type="InterPro" id="IPR011051">
    <property type="entry name" value="RmlC_Cupin_sf"/>
</dbReference>
<dbReference type="InterPro" id="IPR014710">
    <property type="entry name" value="RmlC-like_jellyroll"/>
</dbReference>
<feature type="chain" id="PRO_5014309890" description="Germin-like protein" evidence="12">
    <location>
        <begin position="26"/>
        <end position="221"/>
    </location>
</feature>
<comment type="similarity">
    <text evidence="2 12">Belongs to the germin family.</text>
</comment>
<dbReference type="GO" id="GO:0048046">
    <property type="term" value="C:apoplast"/>
    <property type="evidence" value="ECO:0007669"/>
    <property type="project" value="UniProtKB-SubCell"/>
</dbReference>
<accession>A9TVT5</accession>
<feature type="binding site" evidence="9">
    <location>
        <position position="119"/>
    </location>
    <ligand>
        <name>oxalate</name>
        <dbReference type="ChEBI" id="CHEBI:30623"/>
    </ligand>
</feature>
<dbReference type="EMBL" id="ABEU02000014">
    <property type="protein sequence ID" value="PNR40515.1"/>
    <property type="molecule type" value="Genomic_DNA"/>
</dbReference>
<feature type="disulfide bond" evidence="11">
    <location>
        <begin position="35"/>
        <end position="50"/>
    </location>
</feature>
<dbReference type="PANTHER" id="PTHR31238">
    <property type="entry name" value="GERMIN-LIKE PROTEIN SUBFAMILY 3 MEMBER 3"/>
    <property type="match status" value="1"/>
</dbReference>
<feature type="domain" description="Cupin type-1" evidence="13">
    <location>
        <begin position="64"/>
        <end position="212"/>
    </location>
</feature>
<keyword evidence="7 11" id="KW-1015">Disulfide bond</keyword>
<keyword evidence="5 9" id="KW-0479">Metal-binding</keyword>
<evidence type="ECO:0000256" key="5">
    <source>
        <dbReference type="ARBA" id="ARBA00022723"/>
    </source>
</evidence>
<dbReference type="Gramene" id="Pp3c14_2830V3.2">
    <property type="protein sequence ID" value="PAC:32960349.CDS.1"/>
    <property type="gene ID" value="Pp3c14_2830"/>
</dbReference>
<dbReference type="OrthoDB" id="1921208at2759"/>
<keyword evidence="8 9" id="KW-0464">Manganese</keyword>
<evidence type="ECO:0000256" key="6">
    <source>
        <dbReference type="ARBA" id="ARBA00022729"/>
    </source>
</evidence>
<dbReference type="Pfam" id="PF00190">
    <property type="entry name" value="Cupin_1"/>
    <property type="match status" value="1"/>
</dbReference>
<dbReference type="HOGENOM" id="CLU_015790_0_3_1"/>
<dbReference type="InterPro" id="IPR019780">
    <property type="entry name" value="Germin_Mn-BS"/>
</dbReference>
<dbReference type="CDD" id="cd02241">
    <property type="entry name" value="cupin_OxOx"/>
    <property type="match status" value="1"/>
</dbReference>
<feature type="binding site" evidence="9">
    <location>
        <position position="109"/>
    </location>
    <ligand>
        <name>oxalate</name>
        <dbReference type="ChEBI" id="CHEBI:30623"/>
    </ligand>
</feature>
<dbReference type="PROSITE" id="PS00725">
    <property type="entry name" value="GERMIN"/>
    <property type="match status" value="1"/>
</dbReference>
<evidence type="ECO:0000256" key="10">
    <source>
        <dbReference type="PIRSR" id="PIRSR601929-2"/>
    </source>
</evidence>
<dbReference type="Proteomes" id="UP000006727">
    <property type="component" value="Chromosome 14"/>
</dbReference>
<reference evidence="15 17" key="3">
    <citation type="journal article" date="2018" name="Plant J.">
        <title>The Physcomitrella patens chromosome-scale assembly reveals moss genome structure and evolution.</title>
        <authorList>
            <person name="Lang D."/>
            <person name="Ullrich K.K."/>
            <person name="Murat F."/>
            <person name="Fuchs J."/>
            <person name="Jenkins J."/>
            <person name="Haas F.B."/>
            <person name="Piednoel M."/>
            <person name="Gundlach H."/>
            <person name="Van Bel M."/>
            <person name="Meyberg R."/>
            <person name="Vives C."/>
            <person name="Morata J."/>
            <person name="Symeonidi A."/>
            <person name="Hiss M."/>
            <person name="Muchero W."/>
            <person name="Kamisugi Y."/>
            <person name="Saleh O."/>
            <person name="Blanc G."/>
            <person name="Decker E.L."/>
            <person name="van Gessel N."/>
            <person name="Grimwood J."/>
            <person name="Hayes R.D."/>
            <person name="Graham S.W."/>
            <person name="Gunter L.E."/>
            <person name="McDaniel S.F."/>
            <person name="Hoernstein S.N.W."/>
            <person name="Larsson A."/>
            <person name="Li F.W."/>
            <person name="Perroud P.F."/>
            <person name="Phillips J."/>
            <person name="Ranjan P."/>
            <person name="Rokshar D.S."/>
            <person name="Rothfels C.J."/>
            <person name="Schneider L."/>
            <person name="Shu S."/>
            <person name="Stevenson D.W."/>
            <person name="Thummler F."/>
            <person name="Tillich M."/>
            <person name="Villarreal Aguilar J.C."/>
            <person name="Widiez T."/>
            <person name="Wong G.K."/>
            <person name="Wymore A."/>
            <person name="Zhang Y."/>
            <person name="Zimmer A.D."/>
            <person name="Quatrano R.S."/>
            <person name="Mayer K.F.X."/>
            <person name="Goodstein D."/>
            <person name="Casacuberta J.M."/>
            <person name="Vandepoele K."/>
            <person name="Reski R."/>
            <person name="Cuming A.C."/>
            <person name="Tuskan G.A."/>
            <person name="Maumus F."/>
            <person name="Salse J."/>
            <person name="Schmutz J."/>
            <person name="Rensing S.A."/>
        </authorList>
    </citation>
    <scope>NUCLEOTIDE SEQUENCE [LARGE SCALE GENOMIC DNA]</scope>
    <source>
        <strain evidence="16 17">cv. Gransden 2004</strain>
    </source>
</reference>
<evidence type="ECO:0000256" key="3">
    <source>
        <dbReference type="ARBA" id="ARBA00022523"/>
    </source>
</evidence>
<dbReference type="FunCoup" id="Q5KSB5">
    <property type="interactions" value="564"/>
</dbReference>
<dbReference type="EnsemblPlants" id="Pp3c14_2830V3.1">
    <property type="protein sequence ID" value="PAC:32960348.CDS.1"/>
    <property type="gene ID" value="Pp3c14_2830"/>
</dbReference>
<dbReference type="FunFam" id="2.60.120.10:FF:000025">
    <property type="entry name" value="germin-like protein subfamily 2 member 1"/>
    <property type="match status" value="1"/>
</dbReference>
<dbReference type="GO" id="GO:0010497">
    <property type="term" value="P:plasmodesmata-mediated intercellular transport"/>
    <property type="evidence" value="ECO:0007669"/>
    <property type="project" value="UniProtKB-ARBA"/>
</dbReference>
<feature type="binding site" evidence="10">
    <location>
        <position position="112"/>
    </location>
    <ligand>
        <name>Mn(2+)</name>
        <dbReference type="ChEBI" id="CHEBI:29035"/>
    </ligand>
</feature>
<dbReference type="eggNOG" id="ENOG502QQ4A">
    <property type="taxonomic scope" value="Eukaryota"/>
</dbReference>
<dbReference type="EMBL" id="AB185492">
    <property type="protein sequence ID" value="BAD86511.1"/>
    <property type="molecule type" value="Genomic_DNA"/>
</dbReference>
<evidence type="ECO:0000313" key="14">
    <source>
        <dbReference type="EMBL" id="BAD86511.1"/>
    </source>
</evidence>
<feature type="binding site" evidence="10">
    <location>
        <position position="158"/>
    </location>
    <ligand>
        <name>Mn(2+)</name>
        <dbReference type="ChEBI" id="CHEBI:29035"/>
    </ligand>
</feature>
<evidence type="ECO:0000313" key="15">
    <source>
        <dbReference type="EMBL" id="PNR40515.1"/>
    </source>
</evidence>
<name>Q5KSB5_PHYPA</name>
<dbReference type="PaxDb" id="3218-PP1S338_52V6.1"/>
<comment type="subcellular location">
    <subcellularLocation>
        <location evidence="1 12">Secreted</location>
        <location evidence="1 12">Extracellular space</location>
        <location evidence="1 12">Apoplast</location>
    </subcellularLocation>
</comment>
<dbReference type="Gramene" id="Pp3c14_2830V3.1">
    <property type="protein sequence ID" value="PAC:32960348.CDS.1"/>
    <property type="gene ID" value="Pp3c14_2830"/>
</dbReference>
<evidence type="ECO:0000256" key="1">
    <source>
        <dbReference type="ARBA" id="ARBA00004271"/>
    </source>
</evidence>
<feature type="binding site" evidence="9">
    <location>
        <position position="114"/>
    </location>
    <ligand>
        <name>oxalate</name>
        <dbReference type="ChEBI" id="CHEBI:30623"/>
    </ligand>
</feature>
<dbReference type="SMART" id="SM00835">
    <property type="entry name" value="Cupin_1"/>
    <property type="match status" value="1"/>
</dbReference>
<evidence type="ECO:0000259" key="13">
    <source>
        <dbReference type="SMART" id="SM00835"/>
    </source>
</evidence>
<feature type="signal peptide" evidence="12">
    <location>
        <begin position="1"/>
        <end position="25"/>
    </location>
</feature>
<evidence type="ECO:0000256" key="9">
    <source>
        <dbReference type="PIRSR" id="PIRSR601929-1"/>
    </source>
</evidence>
<evidence type="ECO:0000256" key="8">
    <source>
        <dbReference type="ARBA" id="ARBA00023211"/>
    </source>
</evidence>
<dbReference type="PRINTS" id="PR00325">
    <property type="entry name" value="GERMIN"/>
</dbReference>
<evidence type="ECO:0000256" key="12">
    <source>
        <dbReference type="RuleBase" id="RU366015"/>
    </source>
</evidence>
<evidence type="ECO:0000313" key="17">
    <source>
        <dbReference type="Proteomes" id="UP000006727"/>
    </source>
</evidence>
<evidence type="ECO:0000256" key="7">
    <source>
        <dbReference type="ARBA" id="ARBA00023157"/>
    </source>
</evidence>
<evidence type="ECO:0000313" key="16">
    <source>
        <dbReference type="EnsemblPlants" id="PAC:32960348.CDS.1"/>
    </source>
</evidence>
<dbReference type="SMR" id="Q5KSB5"/>
<dbReference type="EMBL" id="AB177352">
    <property type="protein sequence ID" value="BAD86502.1"/>
    <property type="molecule type" value="mRNA"/>
</dbReference>
<keyword evidence="17" id="KW-1185">Reference proteome</keyword>
<feature type="binding site" evidence="10">
    <location>
        <position position="114"/>
    </location>
    <ligand>
        <name>Mn(2+)</name>
        <dbReference type="ChEBI" id="CHEBI:29035"/>
    </ligand>
</feature>
<reference evidence="15 17" key="2">
    <citation type="journal article" date="2008" name="Science">
        <title>The Physcomitrella genome reveals evolutionary insights into the conquest of land by plants.</title>
        <authorList>
            <person name="Rensing S."/>
            <person name="Lang D."/>
            <person name="Zimmer A."/>
            <person name="Terry A."/>
            <person name="Salamov A."/>
            <person name="Shapiro H."/>
            <person name="Nishiyama T."/>
            <person name="Perroud P.-F."/>
            <person name="Lindquist E."/>
            <person name="Kamisugi Y."/>
            <person name="Tanahashi T."/>
            <person name="Sakakibara K."/>
            <person name="Fujita T."/>
            <person name="Oishi K."/>
            <person name="Shin-I T."/>
            <person name="Kuroki Y."/>
            <person name="Toyoda A."/>
            <person name="Suzuki Y."/>
            <person name="Hashimoto A."/>
            <person name="Yamaguchi K."/>
            <person name="Sugano A."/>
            <person name="Kohara Y."/>
            <person name="Fujiyama A."/>
            <person name="Anterola A."/>
            <person name="Aoki S."/>
            <person name="Ashton N."/>
            <person name="Barbazuk W.B."/>
            <person name="Barker E."/>
            <person name="Bennetzen J."/>
            <person name="Bezanilla M."/>
            <person name="Blankenship R."/>
            <person name="Cho S.H."/>
            <person name="Dutcher S."/>
            <person name="Estelle M."/>
            <person name="Fawcett J.A."/>
            <person name="Gundlach H."/>
            <person name="Hanada K."/>
            <person name="Heyl A."/>
            <person name="Hicks K.A."/>
            <person name="Hugh J."/>
            <person name="Lohr M."/>
            <person name="Mayer K."/>
            <person name="Melkozernov A."/>
            <person name="Murata T."/>
            <person name="Nelson D."/>
            <person name="Pils B."/>
            <person name="Prigge M."/>
            <person name="Reiss B."/>
            <person name="Renner T."/>
            <person name="Rombauts S."/>
            <person name="Rushton P."/>
            <person name="Sanderfoot A."/>
            <person name="Schween G."/>
            <person name="Shiu S.-H."/>
            <person name="Stueber K."/>
            <person name="Theodoulou F.L."/>
            <person name="Tu H."/>
            <person name="Van de Peer Y."/>
            <person name="Verrier P.J."/>
            <person name="Waters E."/>
            <person name="Wood A."/>
            <person name="Yang L."/>
            <person name="Cove D."/>
            <person name="Cuming A."/>
            <person name="Hasebe M."/>
            <person name="Lucas S."/>
            <person name="Mishler D.B."/>
            <person name="Reski R."/>
            <person name="Grigoriev I."/>
            <person name="Quatrano R.S."/>
            <person name="Boore J.L."/>
        </authorList>
    </citation>
    <scope>NUCLEOTIDE SEQUENCE [LARGE SCALE GENOMIC DNA]</scope>
    <source>
        <strain evidence="16 17">cv. Gransden 2004</strain>
    </source>
</reference>
<reference evidence="14" key="1">
    <citation type="journal article" date="2004" name="Plant Mol. Biol.">
        <title>Germin-like protein gene family of a moss, Physcomitrella patens, phylogenetically falls into two characteristic new clades.</title>
        <authorList>
            <person name="Nakata M."/>
            <person name="Watanabe Y."/>
            <person name="Sakurai Y."/>
            <person name="Hashimoto Y."/>
            <person name="Matsuzaki M."/>
            <person name="Takahashi Y."/>
            <person name="Satoh T."/>
        </authorList>
    </citation>
    <scope>NUCLEOTIDE SEQUENCE</scope>
</reference>
<organism evidence="14">
    <name type="scientific">Physcomitrium patens</name>
    <name type="common">Spreading-leaved earth moss</name>
    <name type="synonym">Physcomitrella patens</name>
    <dbReference type="NCBI Taxonomy" id="3218"/>
    <lineage>
        <taxon>Eukaryota</taxon>
        <taxon>Viridiplantae</taxon>
        <taxon>Streptophyta</taxon>
        <taxon>Embryophyta</taxon>
        <taxon>Bryophyta</taxon>
        <taxon>Bryophytina</taxon>
        <taxon>Bryopsida</taxon>
        <taxon>Funariidae</taxon>
        <taxon>Funariales</taxon>
        <taxon>Funariaceae</taxon>
        <taxon>Physcomitrium</taxon>
    </lineage>
</organism>
<proteinExistence type="evidence at transcript level"/>
<dbReference type="GO" id="GO:0030145">
    <property type="term" value="F:manganese ion binding"/>
    <property type="evidence" value="ECO:0007669"/>
    <property type="project" value="UniProtKB-UniRule"/>
</dbReference>